<keyword evidence="1" id="KW-0472">Membrane</keyword>
<dbReference type="Proteomes" id="UP000298058">
    <property type="component" value="Unassembled WGS sequence"/>
</dbReference>
<reference evidence="2" key="1">
    <citation type="journal article" date="2019" name="PLoS Negl. Trop. Dis.">
        <title>Revisiting the worldwide diversity of Leptospira species in the environment.</title>
        <authorList>
            <person name="Vincent A.T."/>
            <person name="Schiettekatte O."/>
            <person name="Bourhy P."/>
            <person name="Veyrier F.J."/>
            <person name="Picardeau M."/>
        </authorList>
    </citation>
    <scope>NUCLEOTIDE SEQUENCE [LARGE SCALE GENOMIC DNA]</scope>
    <source>
        <strain evidence="2">201300427</strain>
    </source>
</reference>
<feature type="transmembrane region" description="Helical" evidence="1">
    <location>
        <begin position="119"/>
        <end position="149"/>
    </location>
</feature>
<feature type="transmembrane region" description="Helical" evidence="1">
    <location>
        <begin position="20"/>
        <end position="37"/>
    </location>
</feature>
<keyword evidence="1" id="KW-1133">Transmembrane helix</keyword>
<dbReference type="OrthoDB" id="246859at2"/>
<organism evidence="2 3">
    <name type="scientific">Leptospira idonii</name>
    <dbReference type="NCBI Taxonomy" id="1193500"/>
    <lineage>
        <taxon>Bacteria</taxon>
        <taxon>Pseudomonadati</taxon>
        <taxon>Spirochaetota</taxon>
        <taxon>Spirochaetia</taxon>
        <taxon>Leptospirales</taxon>
        <taxon>Leptospiraceae</taxon>
        <taxon>Leptospira</taxon>
    </lineage>
</organism>
<evidence type="ECO:0000313" key="2">
    <source>
        <dbReference type="EMBL" id="TGN18990.1"/>
    </source>
</evidence>
<keyword evidence="1" id="KW-0812">Transmembrane</keyword>
<feature type="transmembrane region" description="Helical" evidence="1">
    <location>
        <begin position="161"/>
        <end position="178"/>
    </location>
</feature>
<feature type="transmembrane region" description="Helical" evidence="1">
    <location>
        <begin position="336"/>
        <end position="355"/>
    </location>
</feature>
<feature type="transmembrane region" description="Helical" evidence="1">
    <location>
        <begin position="81"/>
        <end position="99"/>
    </location>
</feature>
<evidence type="ECO:0000313" key="3">
    <source>
        <dbReference type="Proteomes" id="UP000298058"/>
    </source>
</evidence>
<feature type="transmembrane region" description="Helical" evidence="1">
    <location>
        <begin position="43"/>
        <end position="69"/>
    </location>
</feature>
<dbReference type="AlphaFoldDB" id="A0A4R9LXJ4"/>
<feature type="transmembrane region" description="Helical" evidence="1">
    <location>
        <begin position="298"/>
        <end position="316"/>
    </location>
</feature>
<name>A0A4R9LXJ4_9LEPT</name>
<dbReference type="EMBL" id="RQHW01000042">
    <property type="protein sequence ID" value="TGN18990.1"/>
    <property type="molecule type" value="Genomic_DNA"/>
</dbReference>
<protein>
    <submittedName>
        <fullName evidence="2">Uncharacterized protein</fullName>
    </submittedName>
</protein>
<gene>
    <name evidence="2" type="ORF">EHS15_11300</name>
</gene>
<evidence type="ECO:0000256" key="1">
    <source>
        <dbReference type="SAM" id="Phobius"/>
    </source>
</evidence>
<accession>A0A4R9LXJ4</accession>
<keyword evidence="3" id="KW-1185">Reference proteome</keyword>
<feature type="transmembrane region" description="Helical" evidence="1">
    <location>
        <begin position="273"/>
        <end position="291"/>
    </location>
</feature>
<feature type="transmembrane region" description="Helical" evidence="1">
    <location>
        <begin position="234"/>
        <end position="253"/>
    </location>
</feature>
<proteinExistence type="predicted"/>
<sequence>MSRKEEVDYQHPSKKDQFRFFSFTFLLVVGICLGYFAGLPHYWLGWFSFSIAAFSVAGNDAVQTIGTFFESKKSVHWFRKLLVLGGLLLIVHLFAWVIHDGEIHFHRLDSFPATTHFNLFQLLAPVILVVITRLRAPVSTTFLVLGLFGGGNIDKMLTKSFFGYGLAFIAAIIIWAVLAKVDPHEYHDVHTPDPVSERKWARLQWVSTLYLWVAWLFQDTANIAVFLPRKLSAFEFSGAVFLLIFALFVIIRTNGGTIQQVVSEKSDIKWSKAATIVDLVYGTILFIFQYVSQIPMSTTWVFLGLLAGREIILNVLTYRDLPYLDTFRKVGKDVLLAFLGIIVSILVFFASAFVYPEDQSEGIDFWKKPLVETETDS</sequence>
<dbReference type="RefSeq" id="WP_135760673.1">
    <property type="nucleotide sequence ID" value="NZ_RQHW01000042.1"/>
</dbReference>
<comment type="caution">
    <text evidence="2">The sequence shown here is derived from an EMBL/GenBank/DDBJ whole genome shotgun (WGS) entry which is preliminary data.</text>
</comment>